<dbReference type="Gene3D" id="2.130.10.10">
    <property type="entry name" value="YVTN repeat-like/Quinoprotein amine dehydrogenase"/>
    <property type="match status" value="1"/>
</dbReference>
<accession>A0ABQ3GCN3</accession>
<proteinExistence type="inferred from homology"/>
<keyword evidence="3" id="KW-1185">Reference proteome</keyword>
<sequence>MPTHDAEANVYDLYIACAGDDRIDRLALDTASGALTATGESYPAPGIRTSAYDADRGLFYSGQSSQPATVQVLRRDDDGALASVATAEVPAKCVSIALAQDGSAVYSASYHGHSVHGLPLDADGIPDPPAVAGDAPGEKAHSVVVSPDGAHAYVASLGDDVVVAYAVDGARLSEVSRVSSPAGSGPRHQRFNAAGDRLYVLHEMSGLVTVFEREASTGRLTGLQHIDAVPDSLDLVPGWARDGNTPVPGLDRIWCADLHLAADGRFLYTTERSTSTVTGFAVDGDSGTLTYAGTWETEKQPRGAAVVPGAGGRDYLVVAGEASGTVGAHPVDPQTGALGAAVGVATGAGPLWVEPVSR</sequence>
<dbReference type="InterPro" id="IPR050282">
    <property type="entry name" value="Cycloisomerase_2"/>
</dbReference>
<dbReference type="Pfam" id="PF10282">
    <property type="entry name" value="Lactonase"/>
    <property type="match status" value="1"/>
</dbReference>
<evidence type="ECO:0000256" key="1">
    <source>
        <dbReference type="ARBA" id="ARBA00005564"/>
    </source>
</evidence>
<dbReference type="InterPro" id="IPR015943">
    <property type="entry name" value="WD40/YVTN_repeat-like_dom_sf"/>
</dbReference>
<reference evidence="3" key="1">
    <citation type="journal article" date="2019" name="Int. J. Syst. Evol. Microbiol.">
        <title>The Global Catalogue of Microorganisms (GCM) 10K type strain sequencing project: providing services to taxonomists for standard genome sequencing and annotation.</title>
        <authorList>
            <consortium name="The Broad Institute Genomics Platform"/>
            <consortium name="The Broad Institute Genome Sequencing Center for Infectious Disease"/>
            <person name="Wu L."/>
            <person name="Ma J."/>
        </authorList>
    </citation>
    <scope>NUCLEOTIDE SEQUENCE [LARGE SCALE GENOMIC DNA]</scope>
    <source>
        <strain evidence="3">KCTC 19466</strain>
    </source>
</reference>
<dbReference type="Proteomes" id="UP000642819">
    <property type="component" value="Unassembled WGS sequence"/>
</dbReference>
<dbReference type="InterPro" id="IPR019405">
    <property type="entry name" value="Lactonase_7-beta_prop"/>
</dbReference>
<name>A0ABQ3GCN3_9MICC</name>
<dbReference type="PANTHER" id="PTHR30344:SF1">
    <property type="entry name" value="6-PHOSPHOGLUCONOLACTONASE"/>
    <property type="match status" value="1"/>
</dbReference>
<comment type="similarity">
    <text evidence="1">Belongs to the cycloisomerase 2 family.</text>
</comment>
<gene>
    <name evidence="2" type="ORF">GCM10008096_06310</name>
</gene>
<dbReference type="EMBL" id="BMXK01000002">
    <property type="protein sequence ID" value="GHD01793.1"/>
    <property type="molecule type" value="Genomic_DNA"/>
</dbReference>
<evidence type="ECO:0000313" key="3">
    <source>
        <dbReference type="Proteomes" id="UP000642819"/>
    </source>
</evidence>
<dbReference type="InterPro" id="IPR011048">
    <property type="entry name" value="Haem_d1_sf"/>
</dbReference>
<organism evidence="2 3">
    <name type="scientific">Zhihengliuella salsuginis</name>
    <dbReference type="NCBI Taxonomy" id="578222"/>
    <lineage>
        <taxon>Bacteria</taxon>
        <taxon>Bacillati</taxon>
        <taxon>Actinomycetota</taxon>
        <taxon>Actinomycetes</taxon>
        <taxon>Micrococcales</taxon>
        <taxon>Micrococcaceae</taxon>
        <taxon>Zhihengliuella</taxon>
    </lineage>
</organism>
<dbReference type="RefSeq" id="WP_189348670.1">
    <property type="nucleotide sequence ID" value="NZ_BMXK01000002.1"/>
</dbReference>
<comment type="caution">
    <text evidence="2">The sequence shown here is derived from an EMBL/GenBank/DDBJ whole genome shotgun (WGS) entry which is preliminary data.</text>
</comment>
<evidence type="ECO:0000313" key="2">
    <source>
        <dbReference type="EMBL" id="GHD01793.1"/>
    </source>
</evidence>
<dbReference type="SUPFAM" id="SSF51004">
    <property type="entry name" value="C-terminal (heme d1) domain of cytochrome cd1-nitrite reductase"/>
    <property type="match status" value="1"/>
</dbReference>
<protein>
    <submittedName>
        <fullName evidence="2">6-phosphogluconolactonase</fullName>
    </submittedName>
</protein>
<dbReference type="PANTHER" id="PTHR30344">
    <property type="entry name" value="6-PHOSPHOGLUCONOLACTONASE-RELATED"/>
    <property type="match status" value="1"/>
</dbReference>